<keyword evidence="2" id="KW-1185">Reference proteome</keyword>
<evidence type="ECO:0000313" key="1">
    <source>
        <dbReference type="EMBL" id="CUG90386.1"/>
    </source>
</evidence>
<dbReference type="Proteomes" id="UP000051952">
    <property type="component" value="Unassembled WGS sequence"/>
</dbReference>
<evidence type="ECO:0000313" key="2">
    <source>
        <dbReference type="Proteomes" id="UP000051952"/>
    </source>
</evidence>
<accession>A0A0S4JMQ2</accession>
<name>A0A0S4JMQ2_BODSA</name>
<protein>
    <submittedName>
        <fullName evidence="1">Uncharacterized protein</fullName>
    </submittedName>
</protein>
<sequence>ELNPINYLIAAPRQGKSLMLAEVVAQAASPELGHYGVGISFNSSSELDEKDIHSIDAVTPEFWGRVVHSLYLAMLPEGAPQQIFGDFRQLPFFGIMNCDVAHALAQKLKLVRVVIAADEISRLTSVLRTFNKEDEKTAYCS</sequence>
<feature type="non-terminal residue" evidence="1">
    <location>
        <position position="1"/>
    </location>
</feature>
<dbReference type="AlphaFoldDB" id="A0A0S4JMQ2"/>
<dbReference type="VEuPathDB" id="TriTrypDB:BSAL_26450"/>
<gene>
    <name evidence="1" type="ORF">BSAL_26450</name>
</gene>
<reference evidence="2" key="1">
    <citation type="submission" date="2015-09" db="EMBL/GenBank/DDBJ databases">
        <authorList>
            <consortium name="Pathogen Informatics"/>
        </authorList>
    </citation>
    <scope>NUCLEOTIDE SEQUENCE [LARGE SCALE GENOMIC DNA]</scope>
    <source>
        <strain evidence="2">Lake Konstanz</strain>
    </source>
</reference>
<proteinExistence type="predicted"/>
<dbReference type="EMBL" id="CYKH01001818">
    <property type="protein sequence ID" value="CUG90386.1"/>
    <property type="molecule type" value="Genomic_DNA"/>
</dbReference>
<organism evidence="1 2">
    <name type="scientific">Bodo saltans</name>
    <name type="common">Flagellated protozoan</name>
    <dbReference type="NCBI Taxonomy" id="75058"/>
    <lineage>
        <taxon>Eukaryota</taxon>
        <taxon>Discoba</taxon>
        <taxon>Euglenozoa</taxon>
        <taxon>Kinetoplastea</taxon>
        <taxon>Metakinetoplastina</taxon>
        <taxon>Eubodonida</taxon>
        <taxon>Bodonidae</taxon>
        <taxon>Bodo</taxon>
    </lineage>
</organism>